<keyword evidence="4" id="KW-1185">Reference proteome</keyword>
<gene>
    <name evidence="3" type="ORF">SAE01_15340</name>
</gene>
<keyword evidence="3" id="KW-0176">Collagen</keyword>
<evidence type="ECO:0000256" key="1">
    <source>
        <dbReference type="SAM" id="MobiDB-lite"/>
    </source>
</evidence>
<dbReference type="SUPFAM" id="SSF49464">
    <property type="entry name" value="Carboxypeptidase regulatory domain-like"/>
    <property type="match status" value="1"/>
</dbReference>
<evidence type="ECO:0000313" key="4">
    <source>
        <dbReference type="Proteomes" id="UP000321513"/>
    </source>
</evidence>
<evidence type="ECO:0000313" key="3">
    <source>
        <dbReference type="EMBL" id="GEO09038.1"/>
    </source>
</evidence>
<protein>
    <submittedName>
        <fullName evidence="3">Collagen-binding protein</fullName>
    </submittedName>
</protein>
<dbReference type="AlphaFoldDB" id="A0A512BAQ2"/>
<dbReference type="SUPFAM" id="SSF56935">
    <property type="entry name" value="Porins"/>
    <property type="match status" value="1"/>
</dbReference>
<comment type="caution">
    <text evidence="3">The sequence shown here is derived from an EMBL/GenBank/DDBJ whole genome shotgun (WGS) entry which is preliminary data.</text>
</comment>
<dbReference type="EMBL" id="BJYT01000005">
    <property type="protein sequence ID" value="GEO09038.1"/>
    <property type="molecule type" value="Genomic_DNA"/>
</dbReference>
<proteinExistence type="predicted"/>
<dbReference type="InterPro" id="IPR041700">
    <property type="entry name" value="OMP_b-brl_3"/>
</dbReference>
<feature type="region of interest" description="Disordered" evidence="1">
    <location>
        <begin position="417"/>
        <end position="443"/>
    </location>
</feature>
<dbReference type="Pfam" id="PF13620">
    <property type="entry name" value="CarboxypepD_reg"/>
    <property type="match status" value="1"/>
</dbReference>
<reference evidence="3 4" key="1">
    <citation type="submission" date="2019-07" db="EMBL/GenBank/DDBJ databases">
        <title>Whole genome shotgun sequence of Segetibacter aerophilus NBRC 106135.</title>
        <authorList>
            <person name="Hosoyama A."/>
            <person name="Uohara A."/>
            <person name="Ohji S."/>
            <person name="Ichikawa N."/>
        </authorList>
    </citation>
    <scope>NUCLEOTIDE SEQUENCE [LARGE SCALE GENOMIC DNA]</scope>
    <source>
        <strain evidence="3 4">NBRC 106135</strain>
    </source>
</reference>
<dbReference type="OrthoDB" id="606930at2"/>
<dbReference type="Pfam" id="PF14905">
    <property type="entry name" value="OMP_b-brl_3"/>
    <property type="match status" value="1"/>
</dbReference>
<accession>A0A512BAQ2</accession>
<evidence type="ECO:0000259" key="2">
    <source>
        <dbReference type="Pfam" id="PF14905"/>
    </source>
</evidence>
<dbReference type="Proteomes" id="UP000321513">
    <property type="component" value="Unassembled WGS sequence"/>
</dbReference>
<dbReference type="Gene3D" id="2.60.40.1120">
    <property type="entry name" value="Carboxypeptidase-like, regulatory domain"/>
    <property type="match status" value="1"/>
</dbReference>
<organism evidence="3 4">
    <name type="scientific">Segetibacter aerophilus</name>
    <dbReference type="NCBI Taxonomy" id="670293"/>
    <lineage>
        <taxon>Bacteria</taxon>
        <taxon>Pseudomonadati</taxon>
        <taxon>Bacteroidota</taxon>
        <taxon>Chitinophagia</taxon>
        <taxon>Chitinophagales</taxon>
        <taxon>Chitinophagaceae</taxon>
        <taxon>Segetibacter</taxon>
    </lineage>
</organism>
<name>A0A512BAQ2_9BACT</name>
<dbReference type="InterPro" id="IPR008969">
    <property type="entry name" value="CarboxyPept-like_regulatory"/>
</dbReference>
<sequence length="942" mass="105319">MNTFVASTTTAMRKVGLLIFSLIIFTTIALAQKGGTVQGVAFDTLLKQPVSGATVTLLRQKDSSLVSFSLADEKGRFDISDIASGDYRLMITHVNYRNSNKLFTVNSSNMRVDLGNVVMHNRSTMLEEVVVTFEAPPVTLNGDTIQYNAGSFKTQPNATVEELIKKLPGLQVDKNGNIKAQGEKVKKVLVDGKEFFGNDPKLATRNLPADAVDKVDVYDRQSDQAQLTGFDDGSGEKTINLKLKKERKGGMFGKINAGAGTSDRYQGKFNVNSFKGARQTSLIGMGNNTNAEGFSFVDMLNFSGGLQQQQNGGGGSQVLNQMAGTQNNNGINTTWGGGFNHNDIIGTKTDFRSNYFYSRYNPFIESNVQREYLLPDSSYFYKSNSRTNNLTNTHRVNFITDIQIDSFHSLKISPSFGSQRTTNNSVSDYETSSGRGQVSNSGFSNNLGKSSGYNFQNEVLFRKKFRLKGRTFSINLQATKNKSDGNEDQQAITQFYNKESTLVRRDSIYRQSQLDANSWSYTAKAIYTEPVFKRSLLEFSIANSNSKNNSNRTTYDYNSSTGKYNRLNPMLSNNFDNSYGYINSGLRLRTQRKKYYYAVGAYWQNAALQGKIKTGINDSLIKKAFSNLLPVAQFQYNFNRFNKLSFFYHTYTTQPSVTQLQPVPDVSNPLYIREGNPFLKQEYTHAVRLGYTSINFYKNRNAFININASQTQNKIVNYDIVDSVGLVRSRPVNVNGVYDISGSLSYSFPIKPLRGSMEVSSTIAFNKGKQFINSNQNNIATTSIGPAVRLDVNPTEKLNLVLSASANYNSAVYSLQKTLNATYLSQNYGAEIGWQLPAKFFFATDFTYNMYSRQASAFNTNVPLWTASLSKLFLKNNRGEIKLSGYDLLNRNISINRNTTQNYIEDASITSLRRYFLLSFTFSLNKTGLSTGGGRNNVQIRM</sequence>
<feature type="domain" description="Outer membrane protein beta-barrel" evidence="2">
    <location>
        <begin position="463"/>
        <end position="922"/>
    </location>
</feature>